<evidence type="ECO:0000313" key="1">
    <source>
        <dbReference type="EMBL" id="GAX49318.1"/>
    </source>
</evidence>
<sequence length="101" mass="11269">MDRLRYIGELEDADHRPAVRHLRDLAAHDKVTLLTATKDLGHSEAAVLAQWLAAAGTASRWIRCSVIRRAWRTARQQVLRLRPEDFASPLGKRGTTCGTPA</sequence>
<protein>
    <submittedName>
        <fullName evidence="1">Uncharacterized protein</fullName>
    </submittedName>
</protein>
<accession>A0A250V557</accession>
<name>A0A250V557_STROL</name>
<reference evidence="2" key="1">
    <citation type="submission" date="2017-05" db="EMBL/GenBank/DDBJ databases">
        <title>Streptomyces olivochromogenes NBRC 3561 whole genome shotgun sequence.</title>
        <authorList>
            <person name="Dohra H."/>
            <person name="Kodani S."/>
        </authorList>
    </citation>
    <scope>NUCLEOTIDE SEQUENCE [LARGE SCALE GENOMIC DNA]</scope>
    <source>
        <strain evidence="2">NBRC 3561</strain>
    </source>
</reference>
<dbReference type="InterPro" id="IPR052552">
    <property type="entry name" value="YeaO-like"/>
</dbReference>
<dbReference type="Proteomes" id="UP000217446">
    <property type="component" value="Unassembled WGS sequence"/>
</dbReference>
<dbReference type="Pfam" id="PF22752">
    <property type="entry name" value="DUF488-N3i"/>
    <property type="match status" value="1"/>
</dbReference>
<comment type="caution">
    <text evidence="1">The sequence shown here is derived from an EMBL/GenBank/DDBJ whole genome shotgun (WGS) entry which is preliminary data.</text>
</comment>
<keyword evidence="2" id="KW-1185">Reference proteome</keyword>
<dbReference type="EMBL" id="BDQI01000001">
    <property type="protein sequence ID" value="GAX49318.1"/>
    <property type="molecule type" value="Genomic_DNA"/>
</dbReference>
<gene>
    <name evidence="1" type="ORF">SO3561_00807</name>
</gene>
<dbReference type="AlphaFoldDB" id="A0A250V557"/>
<organism evidence="1 2">
    <name type="scientific">Streptomyces olivochromogenes</name>
    <dbReference type="NCBI Taxonomy" id="1963"/>
    <lineage>
        <taxon>Bacteria</taxon>
        <taxon>Bacillati</taxon>
        <taxon>Actinomycetota</taxon>
        <taxon>Actinomycetes</taxon>
        <taxon>Kitasatosporales</taxon>
        <taxon>Streptomycetaceae</taxon>
        <taxon>Streptomyces</taxon>
    </lineage>
</organism>
<proteinExistence type="predicted"/>
<evidence type="ECO:0000313" key="2">
    <source>
        <dbReference type="Proteomes" id="UP000217446"/>
    </source>
</evidence>